<accession>A0ACB7S7J1</accession>
<proteinExistence type="predicted"/>
<protein>
    <submittedName>
        <fullName evidence="1">Uncharacterized protein</fullName>
    </submittedName>
</protein>
<dbReference type="Proteomes" id="UP000821845">
    <property type="component" value="Chromosome 5"/>
</dbReference>
<evidence type="ECO:0000313" key="1">
    <source>
        <dbReference type="EMBL" id="KAH6930485.1"/>
    </source>
</evidence>
<name>A0ACB7S7J1_HYAAI</name>
<keyword evidence="2" id="KW-1185">Reference proteome</keyword>
<sequence>MDASLPVSDAPCTGEQHLNGNANAGEDMRSNAEANVEDRGEVEPADIDINVEKIQAEEQRGDRQSASPARPSPSSEDSSSDTSSTDEEALRAEDHLRPSLCIDDVGIFPDDKAGGAVLKHSVVVQQRTSEQTPKSETIYEMTRKFVHHFTTLHVERERDAHGVYVCVSCSSAQRTLAEIREAIRNDREGRRVALVNATFMKLLVQLCNLDSFDTPRICAVSSEEMRKYYRTASVTEILGTATLLEDEQTQTVWKCFFGAAANDIRKKTYAVKVRTNLRTDSGGYNGVNAFHKRATKRIQPTAEANANPRTDVDSLIIANCLDAKHVIVAARVQQPETAIWRLSSRPGKELWRVPSPAARAP</sequence>
<reference evidence="1" key="1">
    <citation type="submission" date="2020-05" db="EMBL/GenBank/DDBJ databases">
        <title>Large-scale comparative analyses of tick genomes elucidate their genetic diversity and vector capacities.</title>
        <authorList>
            <person name="Jia N."/>
            <person name="Wang J."/>
            <person name="Shi W."/>
            <person name="Du L."/>
            <person name="Sun Y."/>
            <person name="Zhan W."/>
            <person name="Jiang J."/>
            <person name="Wang Q."/>
            <person name="Zhang B."/>
            <person name="Ji P."/>
            <person name="Sakyi L.B."/>
            <person name="Cui X."/>
            <person name="Yuan T."/>
            <person name="Jiang B."/>
            <person name="Yang W."/>
            <person name="Lam T.T.-Y."/>
            <person name="Chang Q."/>
            <person name="Ding S."/>
            <person name="Wang X."/>
            <person name="Zhu J."/>
            <person name="Ruan X."/>
            <person name="Zhao L."/>
            <person name="Wei J."/>
            <person name="Que T."/>
            <person name="Du C."/>
            <person name="Cheng J."/>
            <person name="Dai P."/>
            <person name="Han X."/>
            <person name="Huang E."/>
            <person name="Gao Y."/>
            <person name="Liu J."/>
            <person name="Shao H."/>
            <person name="Ye R."/>
            <person name="Li L."/>
            <person name="Wei W."/>
            <person name="Wang X."/>
            <person name="Wang C."/>
            <person name="Yang T."/>
            <person name="Huo Q."/>
            <person name="Li W."/>
            <person name="Guo W."/>
            <person name="Chen H."/>
            <person name="Zhou L."/>
            <person name="Ni X."/>
            <person name="Tian J."/>
            <person name="Zhou Y."/>
            <person name="Sheng Y."/>
            <person name="Liu T."/>
            <person name="Pan Y."/>
            <person name="Xia L."/>
            <person name="Li J."/>
            <person name="Zhao F."/>
            <person name="Cao W."/>
        </authorList>
    </citation>
    <scope>NUCLEOTIDE SEQUENCE</scope>
    <source>
        <strain evidence="1">Hyas-2018</strain>
    </source>
</reference>
<evidence type="ECO:0000313" key="2">
    <source>
        <dbReference type="Proteomes" id="UP000821845"/>
    </source>
</evidence>
<organism evidence="1 2">
    <name type="scientific">Hyalomma asiaticum</name>
    <name type="common">Tick</name>
    <dbReference type="NCBI Taxonomy" id="266040"/>
    <lineage>
        <taxon>Eukaryota</taxon>
        <taxon>Metazoa</taxon>
        <taxon>Ecdysozoa</taxon>
        <taxon>Arthropoda</taxon>
        <taxon>Chelicerata</taxon>
        <taxon>Arachnida</taxon>
        <taxon>Acari</taxon>
        <taxon>Parasitiformes</taxon>
        <taxon>Ixodida</taxon>
        <taxon>Ixodoidea</taxon>
        <taxon>Ixodidae</taxon>
        <taxon>Hyalomminae</taxon>
        <taxon>Hyalomma</taxon>
    </lineage>
</organism>
<comment type="caution">
    <text evidence="1">The sequence shown here is derived from an EMBL/GenBank/DDBJ whole genome shotgun (WGS) entry which is preliminary data.</text>
</comment>
<gene>
    <name evidence="1" type="ORF">HPB50_014079</name>
</gene>
<dbReference type="EMBL" id="CM023485">
    <property type="protein sequence ID" value="KAH6930485.1"/>
    <property type="molecule type" value="Genomic_DNA"/>
</dbReference>